<dbReference type="EMBL" id="QVLU01000001">
    <property type="protein sequence ID" value="RGE74700.1"/>
    <property type="molecule type" value="Genomic_DNA"/>
</dbReference>
<dbReference type="Proteomes" id="UP000261166">
    <property type="component" value="Unassembled WGS sequence"/>
</dbReference>
<keyword evidence="2" id="KW-0540">Nuclease</keyword>
<dbReference type="GO" id="GO:0003676">
    <property type="term" value="F:nucleic acid binding"/>
    <property type="evidence" value="ECO:0007669"/>
    <property type="project" value="InterPro"/>
</dbReference>
<dbReference type="GO" id="GO:0008270">
    <property type="term" value="F:zinc ion binding"/>
    <property type="evidence" value="ECO:0007669"/>
    <property type="project" value="InterPro"/>
</dbReference>
<dbReference type="RefSeq" id="WP_025489084.1">
    <property type="nucleotide sequence ID" value="NZ_JBKXRP010000047.1"/>
</dbReference>
<keyword evidence="2" id="KW-0255">Endonuclease</keyword>
<comment type="caution">
    <text evidence="2">The sequence shown here is derived from an EMBL/GenBank/DDBJ whole genome shotgun (WGS) entry which is preliminary data.</text>
</comment>
<organism evidence="2 3">
    <name type="scientific">Eisenbergiella massiliensis</name>
    <dbReference type="NCBI Taxonomy" id="1720294"/>
    <lineage>
        <taxon>Bacteria</taxon>
        <taxon>Bacillati</taxon>
        <taxon>Bacillota</taxon>
        <taxon>Clostridia</taxon>
        <taxon>Lachnospirales</taxon>
        <taxon>Lachnospiraceae</taxon>
        <taxon>Eisenbergiella</taxon>
    </lineage>
</organism>
<dbReference type="CDD" id="cd00085">
    <property type="entry name" value="HNHc"/>
    <property type="match status" value="1"/>
</dbReference>
<gene>
    <name evidence="2" type="ORF">DWY69_01710</name>
</gene>
<dbReference type="GO" id="GO:0004519">
    <property type="term" value="F:endonuclease activity"/>
    <property type="evidence" value="ECO:0007669"/>
    <property type="project" value="UniProtKB-KW"/>
</dbReference>
<evidence type="ECO:0000313" key="2">
    <source>
        <dbReference type="EMBL" id="RGE74700.1"/>
    </source>
</evidence>
<accession>A0A3E3J5R1</accession>
<proteinExistence type="predicted"/>
<keyword evidence="2" id="KW-0378">Hydrolase</keyword>
<evidence type="ECO:0000259" key="1">
    <source>
        <dbReference type="SMART" id="SM00507"/>
    </source>
</evidence>
<dbReference type="InterPro" id="IPR002711">
    <property type="entry name" value="HNH"/>
</dbReference>
<evidence type="ECO:0000313" key="3">
    <source>
        <dbReference type="Proteomes" id="UP000261166"/>
    </source>
</evidence>
<dbReference type="AlphaFoldDB" id="A0A3E3J5R1"/>
<protein>
    <submittedName>
        <fullName evidence="2">HNH endonuclease</fullName>
    </submittedName>
</protein>
<dbReference type="OrthoDB" id="9779761at2"/>
<reference evidence="2 3" key="1">
    <citation type="submission" date="2018-08" db="EMBL/GenBank/DDBJ databases">
        <title>A genome reference for cultivated species of the human gut microbiota.</title>
        <authorList>
            <person name="Zou Y."/>
            <person name="Xue W."/>
            <person name="Luo G."/>
        </authorList>
    </citation>
    <scope>NUCLEOTIDE SEQUENCE [LARGE SCALE GENOMIC DNA]</scope>
    <source>
        <strain evidence="2 3">AF26-4BH</strain>
    </source>
</reference>
<sequence>MAQKRSSAHIKAQKEGKEIDEYMCFFCCRQFKGNHGHHIILYSEGGIASSDNMVTLCPECHREYHNGKIKLDLVRF</sequence>
<dbReference type="SMART" id="SM00507">
    <property type="entry name" value="HNHc"/>
    <property type="match status" value="1"/>
</dbReference>
<dbReference type="Pfam" id="PF01844">
    <property type="entry name" value="HNH"/>
    <property type="match status" value="1"/>
</dbReference>
<dbReference type="InterPro" id="IPR003615">
    <property type="entry name" value="HNH_nuc"/>
</dbReference>
<feature type="domain" description="HNH nuclease" evidence="1">
    <location>
        <begin position="11"/>
        <end position="62"/>
    </location>
</feature>
<name>A0A3E3J5R1_9FIRM</name>
<dbReference type="Gene3D" id="1.10.30.50">
    <property type="match status" value="1"/>
</dbReference>